<keyword evidence="4" id="KW-0804">Transcription</keyword>
<dbReference type="InterPro" id="IPR036390">
    <property type="entry name" value="WH_DNA-bd_sf"/>
</dbReference>
<name>A0A0A0DEQ3_9PROT</name>
<proteinExistence type="inferred from homology"/>
<dbReference type="Pfam" id="PF00126">
    <property type="entry name" value="HTH_1"/>
    <property type="match status" value="1"/>
</dbReference>
<dbReference type="Gene3D" id="3.40.190.290">
    <property type="match status" value="1"/>
</dbReference>
<dbReference type="PANTHER" id="PTHR30537:SF5">
    <property type="entry name" value="HTH-TYPE TRANSCRIPTIONAL ACTIVATOR TTDR-RELATED"/>
    <property type="match status" value="1"/>
</dbReference>
<evidence type="ECO:0000256" key="3">
    <source>
        <dbReference type="ARBA" id="ARBA00023125"/>
    </source>
</evidence>
<dbReference type="InterPro" id="IPR005119">
    <property type="entry name" value="LysR_subst-bd"/>
</dbReference>
<evidence type="ECO:0000313" key="7">
    <source>
        <dbReference type="Proteomes" id="UP000029995"/>
    </source>
</evidence>
<sequence>MALLENMRVFVRVVELGSLSAAGRQVRMSPAVVSHRIQQLEQHLGVRLLNRTTRQVQTTEHGQTFYRHCLVVLDAMERAETSVATTSGVPSGSLRVTAPLGFGRRILAPLVPQFHELYPRVDVRLRLSDHLLDLLGEAVDLAIRMAELKDSSFVLRKIADCRRVLCAAPSYLEAQGHPKAPEELMGHNCLLLRFPGSRQYQWTLEGKDGPSKVPVRGSFDADDGDVLTDWALDGRGIVMKPVWEVAAHLRSGALQVVLPDHPPEPVVLAVLYPHRSFLPAKVRVFSDYLVEQTRARLSADLAL</sequence>
<dbReference type="InterPro" id="IPR036388">
    <property type="entry name" value="WH-like_DNA-bd_sf"/>
</dbReference>
<dbReference type="GO" id="GO:0003677">
    <property type="term" value="F:DNA binding"/>
    <property type="evidence" value="ECO:0007669"/>
    <property type="project" value="UniProtKB-KW"/>
</dbReference>
<evidence type="ECO:0000259" key="5">
    <source>
        <dbReference type="PROSITE" id="PS50931"/>
    </source>
</evidence>
<dbReference type="CDD" id="cd08422">
    <property type="entry name" value="PBP2_CrgA_like"/>
    <property type="match status" value="1"/>
</dbReference>
<evidence type="ECO:0000313" key="6">
    <source>
        <dbReference type="EMBL" id="KGM35462.1"/>
    </source>
</evidence>
<accession>A0A0A0DEQ3</accession>
<dbReference type="InterPro" id="IPR000847">
    <property type="entry name" value="LysR_HTH_N"/>
</dbReference>
<comment type="caution">
    <text evidence="6">The sequence shown here is derived from an EMBL/GenBank/DDBJ whole genome shotgun (WGS) entry which is preliminary data.</text>
</comment>
<dbReference type="PANTHER" id="PTHR30537">
    <property type="entry name" value="HTH-TYPE TRANSCRIPTIONAL REGULATOR"/>
    <property type="match status" value="1"/>
</dbReference>
<dbReference type="OrthoDB" id="9812435at2"/>
<dbReference type="Proteomes" id="UP000029995">
    <property type="component" value="Unassembled WGS sequence"/>
</dbReference>
<keyword evidence="3" id="KW-0238">DNA-binding</keyword>
<reference evidence="6 7" key="1">
    <citation type="submission" date="2014-01" db="EMBL/GenBank/DDBJ databases">
        <title>Genome sequence determination for a cystic fibrosis isolate, Inquilinus limosus.</title>
        <authorList>
            <person name="Pino M."/>
            <person name="Di Conza J."/>
            <person name="Gutkind G."/>
        </authorList>
    </citation>
    <scope>NUCLEOTIDE SEQUENCE [LARGE SCALE GENOMIC DNA]</scope>
    <source>
        <strain evidence="6 7">MP06</strain>
    </source>
</reference>
<dbReference type="FunFam" id="1.10.10.10:FF:000001">
    <property type="entry name" value="LysR family transcriptional regulator"/>
    <property type="match status" value="1"/>
</dbReference>
<gene>
    <name evidence="6" type="ORF">P409_04210</name>
</gene>
<evidence type="ECO:0000256" key="1">
    <source>
        <dbReference type="ARBA" id="ARBA00009437"/>
    </source>
</evidence>
<dbReference type="Gene3D" id="1.10.10.10">
    <property type="entry name" value="Winged helix-like DNA-binding domain superfamily/Winged helix DNA-binding domain"/>
    <property type="match status" value="1"/>
</dbReference>
<dbReference type="GO" id="GO:0003700">
    <property type="term" value="F:DNA-binding transcription factor activity"/>
    <property type="evidence" value="ECO:0007669"/>
    <property type="project" value="InterPro"/>
</dbReference>
<dbReference type="PROSITE" id="PS50931">
    <property type="entry name" value="HTH_LYSR"/>
    <property type="match status" value="1"/>
</dbReference>
<dbReference type="EMBL" id="JANX01000026">
    <property type="protein sequence ID" value="KGM35462.1"/>
    <property type="molecule type" value="Genomic_DNA"/>
</dbReference>
<evidence type="ECO:0000256" key="2">
    <source>
        <dbReference type="ARBA" id="ARBA00023015"/>
    </source>
</evidence>
<feature type="domain" description="HTH lysR-type" evidence="5">
    <location>
        <begin position="1"/>
        <end position="59"/>
    </location>
</feature>
<dbReference type="SUPFAM" id="SSF53850">
    <property type="entry name" value="Periplasmic binding protein-like II"/>
    <property type="match status" value="1"/>
</dbReference>
<keyword evidence="2" id="KW-0805">Transcription regulation</keyword>
<dbReference type="Pfam" id="PF03466">
    <property type="entry name" value="LysR_substrate"/>
    <property type="match status" value="1"/>
</dbReference>
<dbReference type="InterPro" id="IPR058163">
    <property type="entry name" value="LysR-type_TF_proteobact-type"/>
</dbReference>
<organism evidence="6 7">
    <name type="scientific">Inquilinus limosus MP06</name>
    <dbReference type="NCBI Taxonomy" id="1398085"/>
    <lineage>
        <taxon>Bacteria</taxon>
        <taxon>Pseudomonadati</taxon>
        <taxon>Pseudomonadota</taxon>
        <taxon>Alphaproteobacteria</taxon>
        <taxon>Rhodospirillales</taxon>
        <taxon>Rhodospirillaceae</taxon>
        <taxon>Inquilinus</taxon>
    </lineage>
</organism>
<comment type="similarity">
    <text evidence="1">Belongs to the LysR transcriptional regulatory family.</text>
</comment>
<evidence type="ECO:0000256" key="4">
    <source>
        <dbReference type="ARBA" id="ARBA00023163"/>
    </source>
</evidence>
<dbReference type="AlphaFoldDB" id="A0A0A0DEQ3"/>
<dbReference type="SUPFAM" id="SSF46785">
    <property type="entry name" value="Winged helix' DNA-binding domain"/>
    <property type="match status" value="1"/>
</dbReference>
<dbReference type="RefSeq" id="WP_034832138.1">
    <property type="nucleotide sequence ID" value="NZ_JANX01000026.1"/>
</dbReference>
<protein>
    <submittedName>
        <fullName evidence="6">LysR family transcriptional regulator</fullName>
    </submittedName>
</protein>
<dbReference type="FunFam" id="3.40.190.290:FF:000001">
    <property type="entry name" value="Transcriptional regulator, LysR family"/>
    <property type="match status" value="1"/>
</dbReference>